<feature type="non-terminal residue" evidence="1">
    <location>
        <position position="285"/>
    </location>
</feature>
<comment type="caution">
    <text evidence="1">The sequence shown here is derived from an EMBL/GenBank/DDBJ whole genome shotgun (WGS) entry which is preliminary data.</text>
</comment>
<organism evidence="1">
    <name type="scientific">Tanacetum cinerariifolium</name>
    <name type="common">Dalmatian daisy</name>
    <name type="synonym">Chrysanthemum cinerariifolium</name>
    <dbReference type="NCBI Taxonomy" id="118510"/>
    <lineage>
        <taxon>Eukaryota</taxon>
        <taxon>Viridiplantae</taxon>
        <taxon>Streptophyta</taxon>
        <taxon>Embryophyta</taxon>
        <taxon>Tracheophyta</taxon>
        <taxon>Spermatophyta</taxon>
        <taxon>Magnoliopsida</taxon>
        <taxon>eudicotyledons</taxon>
        <taxon>Gunneridae</taxon>
        <taxon>Pentapetalae</taxon>
        <taxon>asterids</taxon>
        <taxon>campanulids</taxon>
        <taxon>Asterales</taxon>
        <taxon>Asteraceae</taxon>
        <taxon>Asteroideae</taxon>
        <taxon>Anthemideae</taxon>
        <taxon>Anthemidinae</taxon>
        <taxon>Tanacetum</taxon>
    </lineage>
</organism>
<dbReference type="AlphaFoldDB" id="A0A699Q2Y9"/>
<accession>A0A699Q2Y9</accession>
<name>A0A699Q2Y9_TANCI</name>
<evidence type="ECO:0000313" key="1">
    <source>
        <dbReference type="EMBL" id="GFC58756.1"/>
    </source>
</evidence>
<feature type="non-terminal residue" evidence="1">
    <location>
        <position position="1"/>
    </location>
</feature>
<reference evidence="1" key="1">
    <citation type="journal article" date="2019" name="Sci. Rep.">
        <title>Draft genome of Tanacetum cinerariifolium, the natural source of mosquito coil.</title>
        <authorList>
            <person name="Yamashiro T."/>
            <person name="Shiraishi A."/>
            <person name="Satake H."/>
            <person name="Nakayama K."/>
        </authorList>
    </citation>
    <scope>NUCLEOTIDE SEQUENCE</scope>
</reference>
<sequence>LVATIDGHEYTISEATIRTVLHLDDLDAADVLPNQVIFDGLQAIGYRPDGPWSYLFKKGKFAPQWKFLIHYLNHCISPKGGSFTQFGSQLAFALVCLSTDRVYNFSRYIFTSMVSNVSGRHKFLMYPRFVQLALNITPTDTTEYVVLSFTSKVFANLRQYKGPVIPLLAAMLPQVAQTNPLEGSPIAPQANEPMPDPAHAPYVEEPIPSPNIASTFDPLLSQAQFDAFTDFEAQQHHDQATGGSLIYKHPPIPNPATPGVSTTEGAAEVPFTTDQMLALFPMCLQ</sequence>
<gene>
    <name evidence="1" type="ORF">Tci_830726</name>
</gene>
<protein>
    <recommendedName>
        <fullName evidence="2">Synaptobrevin, longin-like domain protein</fullName>
    </recommendedName>
</protein>
<proteinExistence type="predicted"/>
<dbReference type="EMBL" id="BKCJ010978793">
    <property type="protein sequence ID" value="GFC58756.1"/>
    <property type="molecule type" value="Genomic_DNA"/>
</dbReference>
<evidence type="ECO:0008006" key="2">
    <source>
        <dbReference type="Google" id="ProtNLM"/>
    </source>
</evidence>